<reference evidence="1 2" key="1">
    <citation type="submission" date="2024-05" db="EMBL/GenBank/DDBJ databases">
        <title>Haplotype-resolved chromosome-level genome assembly of Huyou (Citrus changshanensis).</title>
        <authorList>
            <person name="Miao C."/>
            <person name="Chen W."/>
            <person name="Wu Y."/>
            <person name="Wang L."/>
            <person name="Zhao S."/>
            <person name="Grierson D."/>
            <person name="Xu C."/>
            <person name="Chen K."/>
        </authorList>
    </citation>
    <scope>NUCLEOTIDE SEQUENCE [LARGE SCALE GENOMIC DNA]</scope>
    <source>
        <strain evidence="1">01-14</strain>
        <tissue evidence="1">Leaf</tissue>
    </source>
</reference>
<dbReference type="AlphaFoldDB" id="A0AAP0MSU5"/>
<protein>
    <submittedName>
        <fullName evidence="1">Uncharacterized protein</fullName>
    </submittedName>
</protein>
<dbReference type="EMBL" id="JBCGBO010000002">
    <property type="protein sequence ID" value="KAK9222646.1"/>
    <property type="molecule type" value="Genomic_DNA"/>
</dbReference>
<proteinExistence type="predicted"/>
<name>A0AAP0MSU5_9ROSI</name>
<sequence>MRSLEILNFGSKWAVANGFLVEGMSMFLCFALLLDFTFTDLVALHSRLLVIVVLWKSSRSFLQRIVEIMTSV</sequence>
<dbReference type="Proteomes" id="UP001428341">
    <property type="component" value="Unassembled WGS sequence"/>
</dbReference>
<organism evidence="1 2">
    <name type="scientific">Citrus x changshan-huyou</name>
    <dbReference type="NCBI Taxonomy" id="2935761"/>
    <lineage>
        <taxon>Eukaryota</taxon>
        <taxon>Viridiplantae</taxon>
        <taxon>Streptophyta</taxon>
        <taxon>Embryophyta</taxon>
        <taxon>Tracheophyta</taxon>
        <taxon>Spermatophyta</taxon>
        <taxon>Magnoliopsida</taxon>
        <taxon>eudicotyledons</taxon>
        <taxon>Gunneridae</taxon>
        <taxon>Pentapetalae</taxon>
        <taxon>rosids</taxon>
        <taxon>malvids</taxon>
        <taxon>Sapindales</taxon>
        <taxon>Rutaceae</taxon>
        <taxon>Aurantioideae</taxon>
        <taxon>Citrus</taxon>
    </lineage>
</organism>
<evidence type="ECO:0000313" key="1">
    <source>
        <dbReference type="EMBL" id="KAK9222646.1"/>
    </source>
</evidence>
<keyword evidence="2" id="KW-1185">Reference proteome</keyword>
<comment type="caution">
    <text evidence="1">The sequence shown here is derived from an EMBL/GenBank/DDBJ whole genome shotgun (WGS) entry which is preliminary data.</text>
</comment>
<gene>
    <name evidence="1" type="ORF">WN944_011082</name>
</gene>
<accession>A0AAP0MSU5</accession>
<evidence type="ECO:0000313" key="2">
    <source>
        <dbReference type="Proteomes" id="UP001428341"/>
    </source>
</evidence>